<dbReference type="EMBL" id="KZ303848">
    <property type="protein sequence ID" value="PHZ13112.1"/>
    <property type="molecule type" value="Genomic_DNA"/>
</dbReference>
<reference evidence="2 3" key="1">
    <citation type="journal article" date="2016" name="Proc. Natl. Acad. Sci. U.S.A.">
        <title>Lipid metabolic changes in an early divergent fungus govern the establishment of a mutualistic symbiosis with endobacteria.</title>
        <authorList>
            <person name="Lastovetsky O.A."/>
            <person name="Gaspar M.L."/>
            <person name="Mondo S.J."/>
            <person name="LaButti K.M."/>
            <person name="Sandor L."/>
            <person name="Grigoriev I.V."/>
            <person name="Henry S.A."/>
            <person name="Pawlowska T.E."/>
        </authorList>
    </citation>
    <scope>NUCLEOTIDE SEQUENCE [LARGE SCALE GENOMIC DNA]</scope>
    <source>
        <strain evidence="2 3">ATCC 52813</strain>
    </source>
</reference>
<dbReference type="RefSeq" id="XP_023466820.1">
    <property type="nucleotide sequence ID" value="XM_023605512.1"/>
</dbReference>
<accession>A0A2G4SWJ4</accession>
<evidence type="ECO:0000313" key="3">
    <source>
        <dbReference type="Proteomes" id="UP000242254"/>
    </source>
</evidence>
<feature type="transmembrane region" description="Helical" evidence="1">
    <location>
        <begin position="20"/>
        <end position="42"/>
    </location>
</feature>
<organism evidence="2 3">
    <name type="scientific">Rhizopus microsporus ATCC 52813</name>
    <dbReference type="NCBI Taxonomy" id="1340429"/>
    <lineage>
        <taxon>Eukaryota</taxon>
        <taxon>Fungi</taxon>
        <taxon>Fungi incertae sedis</taxon>
        <taxon>Mucoromycota</taxon>
        <taxon>Mucoromycotina</taxon>
        <taxon>Mucoromycetes</taxon>
        <taxon>Mucorales</taxon>
        <taxon>Mucorineae</taxon>
        <taxon>Rhizopodaceae</taxon>
        <taxon>Rhizopus</taxon>
    </lineage>
</organism>
<keyword evidence="1" id="KW-0472">Membrane</keyword>
<dbReference type="GeneID" id="35436502"/>
<dbReference type="AlphaFoldDB" id="A0A2G4SWJ4"/>
<name>A0A2G4SWJ4_RHIZD</name>
<keyword evidence="1" id="KW-1133">Transmembrane helix</keyword>
<evidence type="ECO:0000256" key="1">
    <source>
        <dbReference type="SAM" id="Phobius"/>
    </source>
</evidence>
<proteinExistence type="predicted"/>
<evidence type="ECO:0000313" key="2">
    <source>
        <dbReference type="EMBL" id="PHZ13112.1"/>
    </source>
</evidence>
<sequence>MLFSKLGTNIPLIHNTLSYILVPQGSVRSISLLVGFLVRVVFIKFRVLQLFLQLFMILDFP</sequence>
<keyword evidence="3" id="KW-1185">Reference proteome</keyword>
<keyword evidence="1" id="KW-0812">Transmembrane</keyword>
<protein>
    <submittedName>
        <fullName evidence="2">Uncharacterized protein</fullName>
    </submittedName>
</protein>
<dbReference type="Proteomes" id="UP000242254">
    <property type="component" value="Unassembled WGS sequence"/>
</dbReference>
<gene>
    <name evidence="2" type="ORF">RHIMIDRAFT_128845</name>
</gene>